<protein>
    <submittedName>
        <fullName evidence="2">Uncharacterized protein</fullName>
    </submittedName>
</protein>
<keyword evidence="1" id="KW-1133">Transmembrane helix</keyword>
<organism evidence="2">
    <name type="scientific">Blastocystis hominis</name>
    <dbReference type="NCBI Taxonomy" id="12968"/>
    <lineage>
        <taxon>Eukaryota</taxon>
        <taxon>Sar</taxon>
        <taxon>Stramenopiles</taxon>
        <taxon>Bigyra</taxon>
        <taxon>Opalozoa</taxon>
        <taxon>Opalinata</taxon>
        <taxon>Blastocystidae</taxon>
        <taxon>Blastocystis</taxon>
    </lineage>
</organism>
<gene>
    <name evidence="2" type="ORF">GSBLH_T00001790001</name>
</gene>
<keyword evidence="1" id="KW-0472">Membrane</keyword>
<dbReference type="EMBL" id="FN668644">
    <property type="protein sequence ID" value="CBK21662.2"/>
    <property type="molecule type" value="Genomic_DNA"/>
</dbReference>
<dbReference type="InParanoid" id="D8M0S3"/>
<dbReference type="Proteomes" id="UP000008312">
    <property type="component" value="Unassembled WGS sequence"/>
</dbReference>
<dbReference type="GeneID" id="24919017"/>
<keyword evidence="1" id="KW-0812">Transmembrane</keyword>
<evidence type="ECO:0000313" key="3">
    <source>
        <dbReference type="Proteomes" id="UP000008312"/>
    </source>
</evidence>
<accession>D8M0S3</accession>
<dbReference type="AlphaFoldDB" id="D8M0S3"/>
<name>D8M0S3_BLAHO</name>
<reference evidence="2" key="1">
    <citation type="submission" date="2010-02" db="EMBL/GenBank/DDBJ databases">
        <title>Sequencing and annotation of the Blastocystis hominis genome.</title>
        <authorList>
            <person name="Wincker P."/>
        </authorList>
    </citation>
    <scope>NUCLEOTIDE SEQUENCE</scope>
    <source>
        <strain evidence="2">Singapore isolate B</strain>
    </source>
</reference>
<feature type="transmembrane region" description="Helical" evidence="1">
    <location>
        <begin position="12"/>
        <end position="36"/>
    </location>
</feature>
<dbReference type="RefSeq" id="XP_012895710.1">
    <property type="nucleotide sequence ID" value="XM_013040256.1"/>
</dbReference>
<evidence type="ECO:0000256" key="1">
    <source>
        <dbReference type="SAM" id="Phobius"/>
    </source>
</evidence>
<keyword evidence="3" id="KW-1185">Reference proteome</keyword>
<sequence>MYVLTCYRKPCLVLIILILVNSVPVLVLAVLVATVVDLFVSMALCSADAASVSRLPRLDLCIITKSMA</sequence>
<evidence type="ECO:0000313" key="2">
    <source>
        <dbReference type="EMBL" id="CBK21662.2"/>
    </source>
</evidence>
<proteinExistence type="predicted"/>